<feature type="compositionally biased region" description="Polar residues" evidence="8">
    <location>
        <begin position="43"/>
        <end position="54"/>
    </location>
</feature>
<evidence type="ECO:0000256" key="7">
    <source>
        <dbReference type="ARBA" id="ARBA00023136"/>
    </source>
</evidence>
<feature type="transmembrane region" description="Helical" evidence="9">
    <location>
        <begin position="267"/>
        <end position="288"/>
    </location>
</feature>
<feature type="transmembrane region" description="Helical" evidence="9">
    <location>
        <begin position="531"/>
        <end position="551"/>
    </location>
</feature>
<feature type="transmembrane region" description="Helical" evidence="9">
    <location>
        <begin position="192"/>
        <end position="211"/>
    </location>
</feature>
<feature type="compositionally biased region" description="Basic and acidic residues" evidence="8">
    <location>
        <begin position="72"/>
        <end position="84"/>
    </location>
</feature>
<evidence type="ECO:0000256" key="1">
    <source>
        <dbReference type="ARBA" id="ARBA00004651"/>
    </source>
</evidence>
<feature type="compositionally biased region" description="Pro residues" evidence="8">
    <location>
        <begin position="20"/>
        <end position="30"/>
    </location>
</feature>
<keyword evidence="7 9" id="KW-0472">Membrane</keyword>
<evidence type="ECO:0000313" key="10">
    <source>
        <dbReference type="EMBL" id="PAJ68945.1"/>
    </source>
</evidence>
<feature type="region of interest" description="Disordered" evidence="8">
    <location>
        <begin position="1"/>
        <end position="90"/>
    </location>
</feature>
<feature type="transmembrane region" description="Helical" evidence="9">
    <location>
        <begin position="641"/>
        <end position="663"/>
    </location>
</feature>
<dbReference type="InterPro" id="IPR051050">
    <property type="entry name" value="Lipid_II_flippase_MurJ/MviN"/>
</dbReference>
<keyword evidence="6 9" id="KW-1133">Transmembrane helix</keyword>
<keyword evidence="3 9" id="KW-0812">Transmembrane</keyword>
<keyword evidence="4" id="KW-0133">Cell shape</keyword>
<dbReference type="GO" id="GO:0034204">
    <property type="term" value="P:lipid translocation"/>
    <property type="evidence" value="ECO:0007669"/>
    <property type="project" value="TreeGrafter"/>
</dbReference>
<feature type="transmembrane region" description="Helical" evidence="9">
    <location>
        <begin position="1028"/>
        <end position="1053"/>
    </location>
</feature>
<feature type="region of interest" description="Disordered" evidence="8">
    <location>
        <begin position="962"/>
        <end position="999"/>
    </location>
</feature>
<evidence type="ECO:0000256" key="2">
    <source>
        <dbReference type="ARBA" id="ARBA00022475"/>
    </source>
</evidence>
<dbReference type="GO" id="GO:0009252">
    <property type="term" value="P:peptidoglycan biosynthetic process"/>
    <property type="evidence" value="ECO:0007669"/>
    <property type="project" value="UniProtKB-KW"/>
</dbReference>
<feature type="compositionally biased region" description="Low complexity" evidence="8">
    <location>
        <begin position="977"/>
        <end position="989"/>
    </location>
</feature>
<comment type="caution">
    <text evidence="10">The sequence shown here is derived from an EMBL/GenBank/DDBJ whole genome shotgun (WGS) entry which is preliminary data.</text>
</comment>
<dbReference type="CDD" id="cd13123">
    <property type="entry name" value="MATE_MurJ_like"/>
    <property type="match status" value="1"/>
</dbReference>
<proteinExistence type="predicted"/>
<feature type="transmembrane region" description="Helical" evidence="9">
    <location>
        <begin position="300"/>
        <end position="320"/>
    </location>
</feature>
<dbReference type="PANTHER" id="PTHR47019:SF1">
    <property type="entry name" value="LIPID II FLIPPASE MURJ"/>
    <property type="match status" value="1"/>
</dbReference>
<dbReference type="PRINTS" id="PR01806">
    <property type="entry name" value="VIRFACTRMVIN"/>
</dbReference>
<evidence type="ECO:0000256" key="4">
    <source>
        <dbReference type="ARBA" id="ARBA00022960"/>
    </source>
</evidence>
<feature type="transmembrane region" description="Helical" evidence="9">
    <location>
        <begin position="419"/>
        <end position="438"/>
    </location>
</feature>
<feature type="compositionally biased region" description="Basic and acidic residues" evidence="8">
    <location>
        <begin position="1"/>
        <end position="11"/>
    </location>
</feature>
<keyword evidence="2" id="KW-1003">Cell membrane</keyword>
<feature type="region of interest" description="Disordered" evidence="8">
    <location>
        <begin position="116"/>
        <end position="146"/>
    </location>
</feature>
<dbReference type="InterPro" id="IPR004268">
    <property type="entry name" value="MurJ"/>
</dbReference>
<dbReference type="GO" id="GO:0015648">
    <property type="term" value="F:lipid-linked peptidoglycan transporter activity"/>
    <property type="evidence" value="ECO:0007669"/>
    <property type="project" value="TreeGrafter"/>
</dbReference>
<evidence type="ECO:0000256" key="8">
    <source>
        <dbReference type="SAM" id="MobiDB-lite"/>
    </source>
</evidence>
<evidence type="ECO:0000256" key="5">
    <source>
        <dbReference type="ARBA" id="ARBA00022984"/>
    </source>
</evidence>
<feature type="transmembrane region" description="Helical" evidence="9">
    <location>
        <begin position="158"/>
        <end position="180"/>
    </location>
</feature>
<feature type="transmembrane region" description="Helical" evidence="9">
    <location>
        <begin position="459"/>
        <end position="479"/>
    </location>
</feature>
<dbReference type="GO" id="GO:0008360">
    <property type="term" value="P:regulation of cell shape"/>
    <property type="evidence" value="ECO:0007669"/>
    <property type="project" value="UniProtKB-KW"/>
</dbReference>
<feature type="compositionally biased region" description="Polar residues" evidence="8">
    <location>
        <begin position="1108"/>
        <end position="1117"/>
    </location>
</feature>
<dbReference type="GO" id="GO:0005886">
    <property type="term" value="C:plasma membrane"/>
    <property type="evidence" value="ECO:0007669"/>
    <property type="project" value="UniProtKB-SubCell"/>
</dbReference>
<protein>
    <submittedName>
        <fullName evidence="10">Murein biosynthesis protein MurJ</fullName>
    </submittedName>
</protein>
<keyword evidence="5" id="KW-0573">Peptidoglycan synthesis</keyword>
<dbReference type="Proteomes" id="UP000215771">
    <property type="component" value="Unassembled WGS sequence"/>
</dbReference>
<reference evidence="10 11" key="1">
    <citation type="submission" date="2017-08" db="EMBL/GenBank/DDBJ databases">
        <authorList>
            <person name="de Groot N.N."/>
        </authorList>
    </citation>
    <scope>NUCLEOTIDE SEQUENCE [LARGE SCALE GENOMIC DNA]</scope>
    <source>
        <strain evidence="10 11">NBT06-6</strain>
    </source>
</reference>
<feature type="compositionally biased region" description="Acidic residues" evidence="8">
    <location>
        <begin position="990"/>
        <end position="999"/>
    </location>
</feature>
<accession>A0A269PDF4</accession>
<feature type="transmembrane region" description="Helical" evidence="9">
    <location>
        <begin position="340"/>
        <end position="359"/>
    </location>
</feature>
<dbReference type="Gene3D" id="1.10.510.10">
    <property type="entry name" value="Transferase(Phosphotransferase) domain 1"/>
    <property type="match status" value="1"/>
</dbReference>
<name>A0A269PDF4_9CORY</name>
<feature type="transmembrane region" description="Helical" evidence="9">
    <location>
        <begin position="596"/>
        <end position="621"/>
    </location>
</feature>
<dbReference type="Gene3D" id="3.30.200.20">
    <property type="entry name" value="Phosphorylase Kinase, domain 1"/>
    <property type="match status" value="1"/>
</dbReference>
<evidence type="ECO:0000313" key="11">
    <source>
        <dbReference type="Proteomes" id="UP000215771"/>
    </source>
</evidence>
<organism evidence="10 11">
    <name type="scientific">Corynebacterium hadale</name>
    <dbReference type="NCBI Taxonomy" id="2026255"/>
    <lineage>
        <taxon>Bacteria</taxon>
        <taxon>Bacillati</taxon>
        <taxon>Actinomycetota</taxon>
        <taxon>Actinomycetes</taxon>
        <taxon>Mycobacteriales</taxon>
        <taxon>Corynebacteriaceae</taxon>
        <taxon>Corynebacterium</taxon>
    </lineage>
</organism>
<dbReference type="CDD" id="cd13973">
    <property type="entry name" value="PK_MviN-like"/>
    <property type="match status" value="1"/>
</dbReference>
<feature type="transmembrane region" description="Helical" evidence="9">
    <location>
        <begin position="231"/>
        <end position="255"/>
    </location>
</feature>
<dbReference type="EMBL" id="NQMQ01000020">
    <property type="protein sequence ID" value="PAJ68945.1"/>
    <property type="molecule type" value="Genomic_DNA"/>
</dbReference>
<dbReference type="AlphaFoldDB" id="A0A269PDF4"/>
<comment type="subcellular location">
    <subcellularLocation>
        <location evidence="1">Cell membrane</location>
        <topology evidence="1">Multi-pass membrane protein</topology>
    </subcellularLocation>
</comment>
<evidence type="ECO:0000256" key="3">
    <source>
        <dbReference type="ARBA" id="ARBA00022692"/>
    </source>
</evidence>
<evidence type="ECO:0000256" key="6">
    <source>
        <dbReference type="ARBA" id="ARBA00022989"/>
    </source>
</evidence>
<dbReference type="Pfam" id="PF03023">
    <property type="entry name" value="MurJ"/>
    <property type="match status" value="1"/>
</dbReference>
<evidence type="ECO:0000256" key="9">
    <source>
        <dbReference type="SAM" id="Phobius"/>
    </source>
</evidence>
<feature type="transmembrane region" description="Helical" evidence="9">
    <location>
        <begin position="563"/>
        <end position="584"/>
    </location>
</feature>
<dbReference type="PANTHER" id="PTHR47019">
    <property type="entry name" value="LIPID II FLIPPASE MURJ"/>
    <property type="match status" value="1"/>
</dbReference>
<feature type="transmembrane region" description="Helical" evidence="9">
    <location>
        <begin position="379"/>
        <end position="399"/>
    </location>
</feature>
<feature type="region of interest" description="Disordered" evidence="8">
    <location>
        <begin position="1108"/>
        <end position="1130"/>
    </location>
</feature>
<sequence length="1240" mass="129661">MTQQDDAERTAGLRRRIVTPAPPAPVPQPPAKVQGPEEDPNQPDKSMLTTSPKGESSESDAAQSAQPGGNARDNRDHKESKDAASTDTIHVVDIDDEDLDAPAGAAGAGAGAAAATATLEAPTKKDSGTSAADTGDGEEGTSNTSVVRSTGSMAVATLISRVTGFIRTVLIGAALGPAVASAFNTANTLPNIITEIVLGSVLTALVVPVLVRAEKEDEDHGARFIRQLFTLTVTLMTVVTVLAVACAPLLTRLFLDDEGKVNVVQATSFAFLVLPQIFFYGLFSLFMAILNTKEHFRPGAWAPVANNVVSIAVLLLYMLLPGSLNPAAPASISNPHVALLGLGTTLGVVVQCLIMMPALRKLRIDLRPLWGIDDRLKQFGGMALAIITYVAISQAGYIVTTRIASTASEAAPIIYQQHWMLLQVPYGIIGVTLLTAIMPRLSRNAADGDDEAVVRDLTLGTKLTFIALIPIIVFMTALGPDIGHALFAYGNFDGDTARTLGLTISFSAFTLIPYALVMLHLRVFYAREEAWTPTMIIAGITATKIVLSYLAPMVADSTQSVVVLLGAANGFGFIAGALIGAFLLRRKLGTLEAATVMRTSLWAAGAGVVGIAVTFLIRWLVRDVAGINVPRALGSLIGLPSLGFLIEVAILGILFLIVTGLVLSRSKLPEVQNLGRALTRIPGLGRFIRPDDTAAIEVGEVDPRDVSTQFLVADTFNASPVPPPMSAGVVRGPRLVPGANVSDGRFRLIRDHGATTGARFWQARELSTGAPVALTFVDTTGAAPMAPVTPREAALQAAGVARRTRKLARLGHPAIADNIEILSYRSGALIVADWIEGSSVKAVAESGQTLHTEAVANALAPLAGALATAHEQGLPLGLDNRQRLRVDTDGHVRLAFPAVLPDASGPADAEAFASALQLLTTNVNSDALDGITQRTRALVDADAIENSDFHDLESALRREANLPAPGEEPTSANRGGSTVVATAAASANEASEETATEDELVEPIAETTHDPDEVPGGFGSRRYGTITVTLLTAIAVGAVVLIAILTTSLVGLFSGNDINSPVTQNSVEQGAENLEREAQEATGSAESVGLPVIIGPLEAMAIGTAQDTAQDTAQGTDLSPVVDGDRATSATVTRGEGVKLAPPESAGAVNVEQMLIDTTSDGGPYEIYGVPADFPAEQEGALDVQSLPKLAEGKFHPGQNSVDVTDDVKLRGVILQLPAFEKSNSVEVKEVSVIGYTELR</sequence>
<gene>
    <name evidence="10" type="ORF">CIG21_09775</name>
</gene>
<feature type="transmembrane region" description="Helical" evidence="9">
    <location>
        <begin position="499"/>
        <end position="519"/>
    </location>
</feature>